<protein>
    <recommendedName>
        <fullName evidence="1">Deoxynucleoside kinase domain-containing protein</fullName>
    </recommendedName>
</protein>
<dbReference type="RefSeq" id="WP_203760390.1">
    <property type="nucleotide sequence ID" value="NZ_BAAABO010000025.1"/>
</dbReference>
<comment type="caution">
    <text evidence="2">The sequence shown here is derived from an EMBL/GenBank/DDBJ whole genome shotgun (WGS) entry which is preliminary data.</text>
</comment>
<evidence type="ECO:0000259" key="1">
    <source>
        <dbReference type="Pfam" id="PF01712"/>
    </source>
</evidence>
<dbReference type="SUPFAM" id="SSF52540">
    <property type="entry name" value="P-loop containing nucleoside triphosphate hydrolases"/>
    <property type="match status" value="1"/>
</dbReference>
<sequence>MRDARRPVDTSSITRGGYVAITGAIAAGATTLSTVLHDRLHWTRYEDERVHTSNAFFQSAYADFPRWGFHSQVHFMVASAERHVSLRAHLDNHLPPGLPIMEDRTPFEHTGAYLRAYQKTGGLTARESELLERLGEALSSVYVTPDLLVFRQISDEQMVRRVRERGRPGEADASVEFLAAVRDSFEEMMNGWTRSSLLVLSSDVDVLDPVQAEEVSRMIDRALSEARDRPEGGTQR</sequence>
<feature type="domain" description="Deoxynucleoside kinase" evidence="1">
    <location>
        <begin position="20"/>
        <end position="214"/>
    </location>
</feature>
<dbReference type="PIRSF" id="PIRSF000705">
    <property type="entry name" value="DNK"/>
    <property type="match status" value="1"/>
</dbReference>
<evidence type="ECO:0000313" key="2">
    <source>
        <dbReference type="EMBL" id="GID72435.1"/>
    </source>
</evidence>
<reference evidence="2 3" key="1">
    <citation type="submission" date="2021-01" db="EMBL/GenBank/DDBJ databases">
        <title>Whole genome shotgun sequence of Actinoplanes deccanensis NBRC 13994.</title>
        <authorList>
            <person name="Komaki H."/>
            <person name="Tamura T."/>
        </authorList>
    </citation>
    <scope>NUCLEOTIDE SEQUENCE [LARGE SCALE GENOMIC DNA]</scope>
    <source>
        <strain evidence="2 3">NBRC 13994</strain>
    </source>
</reference>
<dbReference type="PANTHER" id="PTHR10513">
    <property type="entry name" value="DEOXYNUCLEOSIDE KINASE"/>
    <property type="match status" value="1"/>
</dbReference>
<organism evidence="2 3">
    <name type="scientific">Paractinoplanes deccanensis</name>
    <dbReference type="NCBI Taxonomy" id="113561"/>
    <lineage>
        <taxon>Bacteria</taxon>
        <taxon>Bacillati</taxon>
        <taxon>Actinomycetota</taxon>
        <taxon>Actinomycetes</taxon>
        <taxon>Micromonosporales</taxon>
        <taxon>Micromonosporaceae</taxon>
        <taxon>Paractinoplanes</taxon>
    </lineage>
</organism>
<name>A0ABQ3XXQ7_9ACTN</name>
<keyword evidence="3" id="KW-1185">Reference proteome</keyword>
<dbReference type="Pfam" id="PF01712">
    <property type="entry name" value="dNK"/>
    <property type="match status" value="1"/>
</dbReference>
<gene>
    <name evidence="2" type="ORF">Ade02nite_10760</name>
</gene>
<dbReference type="Proteomes" id="UP000609879">
    <property type="component" value="Unassembled WGS sequence"/>
</dbReference>
<dbReference type="InterPro" id="IPR027417">
    <property type="entry name" value="P-loop_NTPase"/>
</dbReference>
<accession>A0ABQ3XXQ7</accession>
<dbReference type="InterPro" id="IPR050566">
    <property type="entry name" value="Deoxyribonucleoside_kinase"/>
</dbReference>
<dbReference type="Gene3D" id="3.40.50.300">
    <property type="entry name" value="P-loop containing nucleotide triphosphate hydrolases"/>
    <property type="match status" value="1"/>
</dbReference>
<evidence type="ECO:0000313" key="3">
    <source>
        <dbReference type="Proteomes" id="UP000609879"/>
    </source>
</evidence>
<dbReference type="InterPro" id="IPR002624">
    <property type="entry name" value="DCK/DGK"/>
</dbReference>
<proteinExistence type="predicted"/>
<dbReference type="InterPro" id="IPR031314">
    <property type="entry name" value="DNK_dom"/>
</dbReference>
<dbReference type="EMBL" id="BOMI01000015">
    <property type="protein sequence ID" value="GID72435.1"/>
    <property type="molecule type" value="Genomic_DNA"/>
</dbReference>
<dbReference type="PANTHER" id="PTHR10513:SF35">
    <property type="entry name" value="DEOXYADENOSINE KINASE"/>
    <property type="match status" value="1"/>
</dbReference>